<evidence type="ECO:0000313" key="2">
    <source>
        <dbReference type="Proteomes" id="UP000001064"/>
    </source>
</evidence>
<dbReference type="GeneID" id="10502260"/>
<gene>
    <name evidence="1" type="ORF">DICPUDRAFT_148961</name>
</gene>
<name>F0ZCG0_DICPU</name>
<protein>
    <submittedName>
        <fullName evidence="1">Uncharacterized protein</fullName>
    </submittedName>
</protein>
<evidence type="ECO:0000313" key="1">
    <source>
        <dbReference type="EMBL" id="EGC38363.1"/>
    </source>
</evidence>
<dbReference type="InParanoid" id="F0ZCG0"/>
<dbReference type="EMBL" id="GL870978">
    <property type="protein sequence ID" value="EGC38363.1"/>
    <property type="molecule type" value="Genomic_DNA"/>
</dbReference>
<sequence>MRLSDELRYSILSYKIRDHYSNRKIAKKLGVHKTKVAKTIQRYEQTGSINDHQRFGREKKIHERDERLLCFKFLNGELKNVKLTVVWYYSTTGHTRLDWLVRNVLHRNNIVYKKKFMKPRLYEVKRRKRYSFGFDIKTGMWTNGKIICLWMKLGFNNLINTII</sequence>
<dbReference type="RefSeq" id="XP_003285120.1">
    <property type="nucleotide sequence ID" value="XM_003285072.1"/>
</dbReference>
<dbReference type="AlphaFoldDB" id="F0ZCG0"/>
<dbReference type="VEuPathDB" id="AmoebaDB:DICPUDRAFT_148961"/>
<dbReference type="SUPFAM" id="SSF46689">
    <property type="entry name" value="Homeodomain-like"/>
    <property type="match status" value="1"/>
</dbReference>
<dbReference type="eggNOG" id="ENOG502SZJF">
    <property type="taxonomic scope" value="Eukaryota"/>
</dbReference>
<dbReference type="KEGG" id="dpp:DICPUDRAFT_148961"/>
<organism evidence="1 2">
    <name type="scientific">Dictyostelium purpureum</name>
    <name type="common">Slime mold</name>
    <dbReference type="NCBI Taxonomy" id="5786"/>
    <lineage>
        <taxon>Eukaryota</taxon>
        <taxon>Amoebozoa</taxon>
        <taxon>Evosea</taxon>
        <taxon>Eumycetozoa</taxon>
        <taxon>Dictyostelia</taxon>
        <taxon>Dictyosteliales</taxon>
        <taxon>Dictyosteliaceae</taxon>
        <taxon>Dictyostelium</taxon>
    </lineage>
</organism>
<reference evidence="2" key="1">
    <citation type="journal article" date="2011" name="Genome Biol.">
        <title>Comparative genomics of the social amoebae Dictyostelium discoideum and Dictyostelium purpureum.</title>
        <authorList>
            <consortium name="US DOE Joint Genome Institute (JGI-PGF)"/>
            <person name="Sucgang R."/>
            <person name="Kuo A."/>
            <person name="Tian X."/>
            <person name="Salerno W."/>
            <person name="Parikh A."/>
            <person name="Feasley C.L."/>
            <person name="Dalin E."/>
            <person name="Tu H."/>
            <person name="Huang E."/>
            <person name="Barry K."/>
            <person name="Lindquist E."/>
            <person name="Shapiro H."/>
            <person name="Bruce D."/>
            <person name="Schmutz J."/>
            <person name="Salamov A."/>
            <person name="Fey P."/>
            <person name="Gaudet P."/>
            <person name="Anjard C."/>
            <person name="Babu M.M."/>
            <person name="Basu S."/>
            <person name="Bushmanova Y."/>
            <person name="van der Wel H."/>
            <person name="Katoh-Kurasawa M."/>
            <person name="Dinh C."/>
            <person name="Coutinho P.M."/>
            <person name="Saito T."/>
            <person name="Elias M."/>
            <person name="Schaap P."/>
            <person name="Kay R.R."/>
            <person name="Henrissat B."/>
            <person name="Eichinger L."/>
            <person name="Rivero F."/>
            <person name="Putnam N.H."/>
            <person name="West C.M."/>
            <person name="Loomis W.F."/>
            <person name="Chisholm R.L."/>
            <person name="Shaulsky G."/>
            <person name="Strassmann J.E."/>
            <person name="Queller D.C."/>
            <person name="Kuspa A."/>
            <person name="Grigoriev I.V."/>
        </authorList>
    </citation>
    <scope>NUCLEOTIDE SEQUENCE [LARGE SCALE GENOMIC DNA]</scope>
    <source>
        <strain evidence="2">QSDP1</strain>
    </source>
</reference>
<proteinExistence type="predicted"/>
<dbReference type="OrthoDB" id="9996331at2759"/>
<accession>F0ZCG0</accession>
<dbReference type="InterPro" id="IPR036388">
    <property type="entry name" value="WH-like_DNA-bd_sf"/>
</dbReference>
<dbReference type="Proteomes" id="UP000001064">
    <property type="component" value="Unassembled WGS sequence"/>
</dbReference>
<dbReference type="InterPro" id="IPR009057">
    <property type="entry name" value="Homeodomain-like_sf"/>
</dbReference>
<dbReference type="Gene3D" id="1.10.10.10">
    <property type="entry name" value="Winged helix-like DNA-binding domain superfamily/Winged helix DNA-binding domain"/>
    <property type="match status" value="1"/>
</dbReference>
<keyword evidence="2" id="KW-1185">Reference proteome</keyword>